<evidence type="ECO:0000256" key="1">
    <source>
        <dbReference type="SAM" id="SignalP"/>
    </source>
</evidence>
<dbReference type="SUPFAM" id="SSF48726">
    <property type="entry name" value="Immunoglobulin"/>
    <property type="match status" value="1"/>
</dbReference>
<dbReference type="InterPro" id="IPR013783">
    <property type="entry name" value="Ig-like_fold"/>
</dbReference>
<keyword evidence="1" id="KW-0732">Signal</keyword>
<feature type="chain" id="PRO_5038520092" description="Ig-like domain-containing protein" evidence="1">
    <location>
        <begin position="20"/>
        <end position="443"/>
    </location>
</feature>
<reference evidence="2" key="2">
    <citation type="submission" date="2020-11" db="EMBL/GenBank/DDBJ databases">
        <authorList>
            <person name="McCartney M.A."/>
            <person name="Auch B."/>
            <person name="Kono T."/>
            <person name="Mallez S."/>
            <person name="Becker A."/>
            <person name="Gohl D.M."/>
            <person name="Silverstein K.A.T."/>
            <person name="Koren S."/>
            <person name="Bechman K.B."/>
            <person name="Herman A."/>
            <person name="Abrahante J.E."/>
            <person name="Garbe J."/>
        </authorList>
    </citation>
    <scope>NUCLEOTIDE SEQUENCE</scope>
    <source>
        <strain evidence="2">Duluth1</strain>
        <tissue evidence="2">Whole animal</tissue>
    </source>
</reference>
<gene>
    <name evidence="2" type="ORF">DPMN_043291</name>
</gene>
<comment type="caution">
    <text evidence="2">The sequence shown here is derived from an EMBL/GenBank/DDBJ whole genome shotgun (WGS) entry which is preliminary data.</text>
</comment>
<dbReference type="InterPro" id="IPR036179">
    <property type="entry name" value="Ig-like_dom_sf"/>
</dbReference>
<dbReference type="Proteomes" id="UP000828390">
    <property type="component" value="Unassembled WGS sequence"/>
</dbReference>
<evidence type="ECO:0000313" key="2">
    <source>
        <dbReference type="EMBL" id="KAH3736718.1"/>
    </source>
</evidence>
<evidence type="ECO:0008006" key="4">
    <source>
        <dbReference type="Google" id="ProtNLM"/>
    </source>
</evidence>
<proteinExistence type="predicted"/>
<protein>
    <recommendedName>
        <fullName evidence="4">Ig-like domain-containing protein</fullName>
    </recommendedName>
</protein>
<organism evidence="2 3">
    <name type="scientific">Dreissena polymorpha</name>
    <name type="common">Zebra mussel</name>
    <name type="synonym">Mytilus polymorpha</name>
    <dbReference type="NCBI Taxonomy" id="45954"/>
    <lineage>
        <taxon>Eukaryota</taxon>
        <taxon>Metazoa</taxon>
        <taxon>Spiralia</taxon>
        <taxon>Lophotrochozoa</taxon>
        <taxon>Mollusca</taxon>
        <taxon>Bivalvia</taxon>
        <taxon>Autobranchia</taxon>
        <taxon>Heteroconchia</taxon>
        <taxon>Euheterodonta</taxon>
        <taxon>Imparidentia</taxon>
        <taxon>Neoheterodontei</taxon>
        <taxon>Myida</taxon>
        <taxon>Dreissenoidea</taxon>
        <taxon>Dreissenidae</taxon>
        <taxon>Dreissena</taxon>
    </lineage>
</organism>
<accession>A0A9D4HXT3</accession>
<dbReference type="EMBL" id="JAIWYP010000011">
    <property type="protein sequence ID" value="KAH3736718.1"/>
    <property type="molecule type" value="Genomic_DNA"/>
</dbReference>
<feature type="signal peptide" evidence="1">
    <location>
        <begin position="1"/>
        <end position="19"/>
    </location>
</feature>
<keyword evidence="3" id="KW-1185">Reference proteome</keyword>
<dbReference type="Gene3D" id="2.60.40.10">
    <property type="entry name" value="Immunoglobulins"/>
    <property type="match status" value="1"/>
</dbReference>
<dbReference type="AlphaFoldDB" id="A0A9D4HXT3"/>
<evidence type="ECO:0000313" key="3">
    <source>
        <dbReference type="Proteomes" id="UP000828390"/>
    </source>
</evidence>
<sequence>MRRCDPWLVFGMLVLTVRTKCQFRSDPNTDRRIHNLETELSKLRLLHNQGKDRLREMEREIGHYQTMFQYLELMCKTVQKQQSTFEPVPGVQQPVKSLRPTVSGIQVHSVTTKVSPVGDQSVVQLSVRFTTVETHQVIWAYNVLGHMVPVQAGDPYSSVHTEHDIDLITTDLYMKTEDFGQMELLYLKILSEFSEVTILFKTDGPLKEGKLNLSPVKLWNEEPSPEVLLWNPKENGTVTTYLDTNANKLTTFVNFIGINSSEQPNKLLDLHSGDHRISSIVINTTRGFVWSVGLDNSLVDLGGMITLRVVEQLHHGPVLQIHVGKTLYIIPDKLGSVRAPFETNSLALLSLYKQTGQSIVTKAPIGAIWCYAFGNPPPQTSILRFNRTGNVEKLKGLVYNIGQYDSAQVVIISNVTRADSIQYMCEARSGMNIVSEPVYVRIS</sequence>
<name>A0A9D4HXT3_DREPO</name>
<reference evidence="2" key="1">
    <citation type="journal article" date="2019" name="bioRxiv">
        <title>The Genome of the Zebra Mussel, Dreissena polymorpha: A Resource for Invasive Species Research.</title>
        <authorList>
            <person name="McCartney M.A."/>
            <person name="Auch B."/>
            <person name="Kono T."/>
            <person name="Mallez S."/>
            <person name="Zhang Y."/>
            <person name="Obille A."/>
            <person name="Becker A."/>
            <person name="Abrahante J.E."/>
            <person name="Garbe J."/>
            <person name="Badalamenti J.P."/>
            <person name="Herman A."/>
            <person name="Mangelson H."/>
            <person name="Liachko I."/>
            <person name="Sullivan S."/>
            <person name="Sone E.D."/>
            <person name="Koren S."/>
            <person name="Silverstein K.A.T."/>
            <person name="Beckman K.B."/>
            <person name="Gohl D.M."/>
        </authorList>
    </citation>
    <scope>NUCLEOTIDE SEQUENCE</scope>
    <source>
        <strain evidence="2">Duluth1</strain>
        <tissue evidence="2">Whole animal</tissue>
    </source>
</reference>